<dbReference type="Proteomes" id="UP000245870">
    <property type="component" value="Unassembled WGS sequence"/>
</dbReference>
<name>A0A2U0U7K8_9BACT</name>
<evidence type="ECO:0000313" key="2">
    <source>
        <dbReference type="EMBL" id="PVX53607.1"/>
    </source>
</evidence>
<reference evidence="2 3" key="1">
    <citation type="submission" date="2018-05" db="EMBL/GenBank/DDBJ databases">
        <title>Genomic Encyclopedia of Type Strains, Phase IV (KMG-IV): sequencing the most valuable type-strain genomes for metagenomic binning, comparative biology and taxonomic classification.</title>
        <authorList>
            <person name="Goeker M."/>
        </authorList>
    </citation>
    <scope>NUCLEOTIDE SEQUENCE [LARGE SCALE GENOMIC DNA]</scope>
    <source>
        <strain evidence="2 3">DSM 100333</strain>
    </source>
</reference>
<proteinExistence type="predicted"/>
<dbReference type="PROSITE" id="PS51257">
    <property type="entry name" value="PROKAR_LIPOPROTEIN"/>
    <property type="match status" value="1"/>
</dbReference>
<sequence length="72" mass="8130">MKNNIFKLALTVTMCIGMATFCACEKADEMPPRIDKNATANRVYKLPDPTSLTNEERDMVDSVKNEYENAVK</sequence>
<protein>
    <recommendedName>
        <fullName evidence="4">Lipoprotein</fullName>
    </recommendedName>
</protein>
<dbReference type="EMBL" id="QENY01000010">
    <property type="protein sequence ID" value="PVX53607.1"/>
    <property type="molecule type" value="Genomic_DNA"/>
</dbReference>
<dbReference type="OrthoDB" id="1072733at2"/>
<evidence type="ECO:0008006" key="4">
    <source>
        <dbReference type="Google" id="ProtNLM"/>
    </source>
</evidence>
<evidence type="ECO:0000256" key="1">
    <source>
        <dbReference type="SAM" id="SignalP"/>
    </source>
</evidence>
<keyword evidence="3" id="KW-1185">Reference proteome</keyword>
<organism evidence="2 3">
    <name type="scientific">Hallella colorans</name>
    <dbReference type="NCBI Taxonomy" id="1703337"/>
    <lineage>
        <taxon>Bacteria</taxon>
        <taxon>Pseudomonadati</taxon>
        <taxon>Bacteroidota</taxon>
        <taxon>Bacteroidia</taxon>
        <taxon>Bacteroidales</taxon>
        <taxon>Prevotellaceae</taxon>
        <taxon>Hallella</taxon>
    </lineage>
</organism>
<dbReference type="AlphaFoldDB" id="A0A2U0U7K8"/>
<accession>A0A2U0U7K8</accession>
<gene>
    <name evidence="2" type="ORF">C7379_11032</name>
</gene>
<evidence type="ECO:0000313" key="3">
    <source>
        <dbReference type="Proteomes" id="UP000245870"/>
    </source>
</evidence>
<keyword evidence="1" id="KW-0732">Signal</keyword>
<comment type="caution">
    <text evidence="2">The sequence shown here is derived from an EMBL/GenBank/DDBJ whole genome shotgun (WGS) entry which is preliminary data.</text>
</comment>
<dbReference type="RefSeq" id="WP_116616532.1">
    <property type="nucleotide sequence ID" value="NZ_CALDWB010000016.1"/>
</dbReference>
<feature type="chain" id="PRO_5015545054" description="Lipoprotein" evidence="1">
    <location>
        <begin position="24"/>
        <end position="72"/>
    </location>
</feature>
<feature type="signal peptide" evidence="1">
    <location>
        <begin position="1"/>
        <end position="23"/>
    </location>
</feature>